<evidence type="ECO:0000256" key="1">
    <source>
        <dbReference type="SAM" id="Phobius"/>
    </source>
</evidence>
<dbReference type="PATRIC" id="fig|1114963.3.peg.1310"/>
<keyword evidence="1" id="KW-0812">Transmembrane</keyword>
<protein>
    <recommendedName>
        <fullName evidence="4">Heme exporter protein D</fullName>
    </recommendedName>
</protein>
<accession>A0A0J7Y8E2</accession>
<dbReference type="Proteomes" id="UP000052268">
    <property type="component" value="Unassembled WGS sequence"/>
</dbReference>
<dbReference type="RefSeq" id="WP_169795012.1">
    <property type="nucleotide sequence ID" value="NZ_KQ130452.1"/>
</dbReference>
<proteinExistence type="predicted"/>
<keyword evidence="1" id="KW-0472">Membrane</keyword>
<gene>
    <name evidence="2" type="ORF">V474_12015</name>
</gene>
<dbReference type="EMBL" id="JACU01000002">
    <property type="protein sequence ID" value="KMS59892.1"/>
    <property type="molecule type" value="Genomic_DNA"/>
</dbReference>
<keyword evidence="1" id="KW-1133">Transmembrane helix</keyword>
<sequence length="46" mass="5202">MREAMDPWTFVVASYAIGVGATLGMVGWSLLTMRAAEKRRDESRKR</sequence>
<comment type="caution">
    <text evidence="2">The sequence shown here is derived from an EMBL/GenBank/DDBJ whole genome shotgun (WGS) entry which is preliminary data.</text>
</comment>
<feature type="transmembrane region" description="Helical" evidence="1">
    <location>
        <begin position="12"/>
        <end position="36"/>
    </location>
</feature>
<organism evidence="2 3">
    <name type="scientific">Novosphingobium barchaimii LL02</name>
    <dbReference type="NCBI Taxonomy" id="1114963"/>
    <lineage>
        <taxon>Bacteria</taxon>
        <taxon>Pseudomonadati</taxon>
        <taxon>Pseudomonadota</taxon>
        <taxon>Alphaproteobacteria</taxon>
        <taxon>Sphingomonadales</taxon>
        <taxon>Sphingomonadaceae</taxon>
        <taxon>Novosphingobium</taxon>
    </lineage>
</organism>
<evidence type="ECO:0000313" key="3">
    <source>
        <dbReference type="Proteomes" id="UP000052268"/>
    </source>
</evidence>
<dbReference type="AlphaFoldDB" id="A0A0J7Y8E2"/>
<evidence type="ECO:0000313" key="2">
    <source>
        <dbReference type="EMBL" id="KMS59892.1"/>
    </source>
</evidence>
<evidence type="ECO:0008006" key="4">
    <source>
        <dbReference type="Google" id="ProtNLM"/>
    </source>
</evidence>
<name>A0A0J7Y8E2_9SPHN</name>
<reference evidence="2 3" key="1">
    <citation type="journal article" date="2015" name="G3 (Bethesda)">
        <title>Insights into Ongoing Evolution of the Hexachlorocyclohexane Catabolic Pathway from Comparative Genomics of Ten Sphingomonadaceae Strains.</title>
        <authorList>
            <person name="Pearce S.L."/>
            <person name="Oakeshott J.G."/>
            <person name="Pandey G."/>
        </authorList>
    </citation>
    <scope>NUCLEOTIDE SEQUENCE [LARGE SCALE GENOMIC DNA]</scope>
    <source>
        <strain evidence="2 3">LL02</strain>
    </source>
</reference>
<keyword evidence="3" id="KW-1185">Reference proteome</keyword>